<gene>
    <name evidence="2" type="ORF">C7377_1816</name>
</gene>
<evidence type="ECO:0000313" key="3">
    <source>
        <dbReference type="Proteomes" id="UP000251835"/>
    </source>
</evidence>
<feature type="transmembrane region" description="Helical" evidence="1">
    <location>
        <begin position="7"/>
        <end position="23"/>
    </location>
</feature>
<dbReference type="Proteomes" id="UP000251835">
    <property type="component" value="Unassembled WGS sequence"/>
</dbReference>
<protein>
    <submittedName>
        <fullName evidence="2">Putative secreted protein with PEP-CTERM sorting signal</fullName>
    </submittedName>
</protein>
<reference evidence="2 3" key="1">
    <citation type="submission" date="2018-05" db="EMBL/GenBank/DDBJ databases">
        <title>Genomic Encyclopedia of Type Strains, Phase IV (KMG-IV): sequencing the most valuable type-strain genomes for metagenomic binning, comparative biology and taxonomic classification.</title>
        <authorList>
            <person name="Goeker M."/>
        </authorList>
    </citation>
    <scope>NUCLEOTIDE SEQUENCE [LARGE SCALE GENOMIC DNA]</scope>
    <source>
        <strain evidence="2 3">DSM 28579</strain>
    </source>
</reference>
<evidence type="ECO:0000256" key="1">
    <source>
        <dbReference type="SAM" id="Phobius"/>
    </source>
</evidence>
<dbReference type="EMBL" id="QENZ01000006">
    <property type="protein sequence ID" value="PVX49400.1"/>
    <property type="molecule type" value="Genomic_DNA"/>
</dbReference>
<comment type="caution">
    <text evidence="2">The sequence shown here is derived from an EMBL/GenBank/DDBJ whole genome shotgun (WGS) entry which is preliminary data.</text>
</comment>
<keyword evidence="3" id="KW-1185">Reference proteome</keyword>
<dbReference type="RefSeq" id="WP_116497021.1">
    <property type="nucleotide sequence ID" value="NZ_QENZ01000006.1"/>
</dbReference>
<keyword evidence="1" id="KW-0472">Membrane</keyword>
<organism evidence="2 3">
    <name type="scientific">Balneicella halophila</name>
    <dbReference type="NCBI Taxonomy" id="1537566"/>
    <lineage>
        <taxon>Bacteria</taxon>
        <taxon>Pseudomonadati</taxon>
        <taxon>Bacteroidota</taxon>
        <taxon>Bacteroidia</taxon>
        <taxon>Bacteroidales</taxon>
        <taxon>Balneicellaceae</taxon>
        <taxon>Balneicella</taxon>
    </lineage>
</organism>
<dbReference type="AlphaFoldDB" id="A0A7L4UPW6"/>
<dbReference type="OrthoDB" id="1370726at2"/>
<keyword evidence="1" id="KW-1133">Transmembrane helix</keyword>
<name>A0A7L4UPW6_BALHA</name>
<accession>A0A7L4UPW6</accession>
<feature type="transmembrane region" description="Helical" evidence="1">
    <location>
        <begin position="51"/>
        <end position="69"/>
    </location>
</feature>
<proteinExistence type="predicted"/>
<keyword evidence="1" id="KW-0812">Transmembrane</keyword>
<sequence>MNISKVIGIILIVVGIILAYYGVTTISENNHAIELFGAELDFSNESGKEQGYIYLGLALVAFIAGVFMVRKKK</sequence>
<evidence type="ECO:0000313" key="2">
    <source>
        <dbReference type="EMBL" id="PVX49400.1"/>
    </source>
</evidence>